<gene>
    <name evidence="1" type="ORF">PPERSA_00920</name>
</gene>
<dbReference type="InParanoid" id="A0A0V0QES5"/>
<organism evidence="1 2">
    <name type="scientific">Pseudocohnilembus persalinus</name>
    <name type="common">Ciliate</name>
    <dbReference type="NCBI Taxonomy" id="266149"/>
    <lineage>
        <taxon>Eukaryota</taxon>
        <taxon>Sar</taxon>
        <taxon>Alveolata</taxon>
        <taxon>Ciliophora</taxon>
        <taxon>Intramacronucleata</taxon>
        <taxon>Oligohymenophorea</taxon>
        <taxon>Scuticociliatia</taxon>
        <taxon>Philasterida</taxon>
        <taxon>Pseudocohnilembidae</taxon>
        <taxon>Pseudocohnilembus</taxon>
    </lineage>
</organism>
<proteinExistence type="predicted"/>
<sequence length="370" mass="43780">MLNKDICLQLTDWFSVNIENLKGNEFQIMEVLLENKNVKNIIFDIPCISLNEYEQIQQQYETEKERKLQTLVRIGGVKQTYDIQSQKDLYANKFLQFITKEDLEFFNDTVLEKNKQAFRTSDTQRTVFVPHNLIAKAEPIYSLLYYIIKTENKSHTNVNIVLGQQNKEKNIIKLALQFDMKQVQKIFEQVRLESLQNQLNWVHQVGNRGCMFCNDDIDNNDGPNTSEELLKNHKEYNIQNTGFFVTSILNTMAQNPSDKNFLAYTYKDNTYDIINSIIELTQDYEQMVDQNNENMKEFLSKEKKFEQKKIKQEQYQNMLHSELKSNLLDQLEVENDDKLIDEIISEGNQDEFNLIAWVISRQRKFVPRAM</sequence>
<accession>A0A0V0QES5</accession>
<name>A0A0V0QES5_PSEPJ</name>
<evidence type="ECO:0000313" key="2">
    <source>
        <dbReference type="Proteomes" id="UP000054937"/>
    </source>
</evidence>
<keyword evidence="2" id="KW-1185">Reference proteome</keyword>
<evidence type="ECO:0000313" key="1">
    <source>
        <dbReference type="EMBL" id="KRX00693.1"/>
    </source>
</evidence>
<comment type="caution">
    <text evidence="1">The sequence shown here is derived from an EMBL/GenBank/DDBJ whole genome shotgun (WGS) entry which is preliminary data.</text>
</comment>
<dbReference type="Proteomes" id="UP000054937">
    <property type="component" value="Unassembled WGS sequence"/>
</dbReference>
<dbReference type="AlphaFoldDB" id="A0A0V0QES5"/>
<dbReference type="EMBL" id="LDAU01000183">
    <property type="protein sequence ID" value="KRX00693.1"/>
    <property type="molecule type" value="Genomic_DNA"/>
</dbReference>
<reference evidence="1 2" key="1">
    <citation type="journal article" date="2015" name="Sci. Rep.">
        <title>Genome of the facultative scuticociliatosis pathogen Pseudocohnilembus persalinus provides insight into its virulence through horizontal gene transfer.</title>
        <authorList>
            <person name="Xiong J."/>
            <person name="Wang G."/>
            <person name="Cheng J."/>
            <person name="Tian M."/>
            <person name="Pan X."/>
            <person name="Warren A."/>
            <person name="Jiang C."/>
            <person name="Yuan D."/>
            <person name="Miao W."/>
        </authorList>
    </citation>
    <scope>NUCLEOTIDE SEQUENCE [LARGE SCALE GENOMIC DNA]</scope>
    <source>
        <strain evidence="1">36N120E</strain>
    </source>
</reference>
<protein>
    <submittedName>
        <fullName evidence="1">Uncharacterized protein</fullName>
    </submittedName>
</protein>